<reference evidence="2" key="2">
    <citation type="submission" date="2020-09" db="EMBL/GenBank/DDBJ databases">
        <authorList>
            <person name="Sun Q."/>
            <person name="Ohkuma M."/>
        </authorList>
    </citation>
    <scope>NUCLEOTIDE SEQUENCE</scope>
    <source>
        <strain evidence="2">JCM 4477</strain>
    </source>
</reference>
<keyword evidence="3" id="KW-1185">Reference proteome</keyword>
<sequence>MLGEAGLYESGGGGEATPYVDHEAVPQFGGVCVPEHVGRVVVAVAAERLSDDRVVRSVEGAAAERPAVFAPRTVAARTASFYGSVDGPEGRRGEGDEESGALADSAGDVLAAEEAHADEVEGVARVEAGAGGADGRSSVAAPDEETFARFVAGVVVVEDLAGCAVQGGGRAGQVDGVGTAAGRGDLLQPAGEVRILCEPDGVAVCFGELTQARRAVEDGAPVSRGVLRGDGGDLPGWAAVAARVMGAGGRSVMEITPCAVGSVVVGTGSADGPRAPADAAAPLSSGPGPAGTVALAVGAPHARHGHGRVFPSLVRCGRSR</sequence>
<organism evidence="2 3">
    <name type="scientific">Streptomyces fumanus</name>
    <dbReference type="NCBI Taxonomy" id="67302"/>
    <lineage>
        <taxon>Bacteria</taxon>
        <taxon>Bacillati</taxon>
        <taxon>Actinomycetota</taxon>
        <taxon>Actinomycetes</taxon>
        <taxon>Kitasatosporales</taxon>
        <taxon>Streptomycetaceae</taxon>
        <taxon>Streptomyces</taxon>
    </lineage>
</organism>
<protein>
    <submittedName>
        <fullName evidence="2">Uncharacterized protein</fullName>
    </submittedName>
</protein>
<evidence type="ECO:0000313" key="3">
    <source>
        <dbReference type="Proteomes" id="UP000630718"/>
    </source>
</evidence>
<evidence type="ECO:0000256" key="1">
    <source>
        <dbReference type="SAM" id="MobiDB-lite"/>
    </source>
</evidence>
<comment type="caution">
    <text evidence="2">The sequence shown here is derived from an EMBL/GenBank/DDBJ whole genome shotgun (WGS) entry which is preliminary data.</text>
</comment>
<evidence type="ECO:0000313" key="2">
    <source>
        <dbReference type="EMBL" id="GHE90603.1"/>
    </source>
</evidence>
<dbReference type="Proteomes" id="UP000630718">
    <property type="component" value="Unassembled WGS sequence"/>
</dbReference>
<feature type="region of interest" description="Disordered" evidence="1">
    <location>
        <begin position="82"/>
        <end position="102"/>
    </location>
</feature>
<name>A0A919A6L2_9ACTN</name>
<gene>
    <name evidence="2" type="ORF">GCM10018772_13140</name>
</gene>
<proteinExistence type="predicted"/>
<dbReference type="EMBL" id="BNBI01000002">
    <property type="protein sequence ID" value="GHE90603.1"/>
    <property type="molecule type" value="Genomic_DNA"/>
</dbReference>
<reference evidence="2" key="1">
    <citation type="journal article" date="2014" name="Int. J. Syst. Evol. Microbiol.">
        <title>Complete genome sequence of Corynebacterium casei LMG S-19264T (=DSM 44701T), isolated from a smear-ripened cheese.</title>
        <authorList>
            <consortium name="US DOE Joint Genome Institute (JGI-PGF)"/>
            <person name="Walter F."/>
            <person name="Albersmeier A."/>
            <person name="Kalinowski J."/>
            <person name="Ruckert C."/>
        </authorList>
    </citation>
    <scope>NUCLEOTIDE SEQUENCE</scope>
    <source>
        <strain evidence="2">JCM 4477</strain>
    </source>
</reference>
<accession>A0A919A6L2</accession>
<dbReference type="AlphaFoldDB" id="A0A919A6L2"/>